<proteinExistence type="predicted"/>
<dbReference type="EMBL" id="AP026560">
    <property type="protein sequence ID" value="BDP42519.1"/>
    <property type="molecule type" value="Genomic_DNA"/>
</dbReference>
<reference evidence="3" key="1">
    <citation type="submission" date="2022-07" db="EMBL/GenBank/DDBJ databases">
        <title>Complete Genome Sequence of the Radioresistant Bacterium Deinococcus aetherius ST0316, Isolated from the Air Dust collected in Lower Stratosphere above Japan.</title>
        <authorList>
            <person name="Satoh K."/>
            <person name="Hagiwara K."/>
            <person name="Katsumata K."/>
            <person name="Kubo A."/>
            <person name="Yokobori S."/>
            <person name="Yamagishi A."/>
            <person name="Oono Y."/>
            <person name="Narumi I."/>
        </authorList>
    </citation>
    <scope>NUCLEOTIDE SEQUENCE</scope>
    <source>
        <strain evidence="3">ST0316</strain>
    </source>
</reference>
<protein>
    <recommendedName>
        <fullName evidence="2">Thioredoxin domain-containing protein</fullName>
    </recommendedName>
</protein>
<evidence type="ECO:0000313" key="3">
    <source>
        <dbReference type="EMBL" id="BDP42519.1"/>
    </source>
</evidence>
<feature type="signal peptide" evidence="1">
    <location>
        <begin position="1"/>
        <end position="19"/>
    </location>
</feature>
<evidence type="ECO:0000259" key="2">
    <source>
        <dbReference type="PROSITE" id="PS51352"/>
    </source>
</evidence>
<evidence type="ECO:0000256" key="1">
    <source>
        <dbReference type="SAM" id="SignalP"/>
    </source>
</evidence>
<dbReference type="InterPro" id="IPR036249">
    <property type="entry name" value="Thioredoxin-like_sf"/>
</dbReference>
<dbReference type="Proteomes" id="UP001064971">
    <property type="component" value="Chromosome"/>
</dbReference>
<dbReference type="PROSITE" id="PS51352">
    <property type="entry name" value="THIOREDOXIN_2"/>
    <property type="match status" value="1"/>
</dbReference>
<gene>
    <name evidence="3" type="ORF">DAETH_24880</name>
</gene>
<evidence type="ECO:0000313" key="4">
    <source>
        <dbReference type="Proteomes" id="UP001064971"/>
    </source>
</evidence>
<sequence>MNKLHLSALAAALLATALAAAPTSTPMTGHDMNMGDHTMKSGAYQPYTKAAFDAAKGMRRVLFFHATWCPNCKAADADLTKNLAGLPKNVVVFKTDYDKETALKRQYGITSQHTFVLVDAQGKALAKWSGGGVREIVAKTGMVR</sequence>
<feature type="chain" id="PRO_5047356223" description="Thioredoxin domain-containing protein" evidence="1">
    <location>
        <begin position="20"/>
        <end position="144"/>
    </location>
</feature>
<name>A0ABM8AFF4_9DEIO</name>
<dbReference type="SUPFAM" id="SSF52833">
    <property type="entry name" value="Thioredoxin-like"/>
    <property type="match status" value="1"/>
</dbReference>
<dbReference type="Pfam" id="PF00085">
    <property type="entry name" value="Thioredoxin"/>
    <property type="match status" value="1"/>
</dbReference>
<feature type="domain" description="Thioredoxin" evidence="2">
    <location>
        <begin position="15"/>
        <end position="144"/>
    </location>
</feature>
<dbReference type="InterPro" id="IPR013766">
    <property type="entry name" value="Thioredoxin_domain"/>
</dbReference>
<dbReference type="RefSeq" id="WP_264775213.1">
    <property type="nucleotide sequence ID" value="NZ_AP026560.1"/>
</dbReference>
<dbReference type="Gene3D" id="3.40.30.10">
    <property type="entry name" value="Glutaredoxin"/>
    <property type="match status" value="1"/>
</dbReference>
<dbReference type="CDD" id="cd02947">
    <property type="entry name" value="TRX_family"/>
    <property type="match status" value="1"/>
</dbReference>
<keyword evidence="4" id="KW-1185">Reference proteome</keyword>
<organism evidence="3 4">
    <name type="scientific">Deinococcus aetherius</name>
    <dbReference type="NCBI Taxonomy" id="200252"/>
    <lineage>
        <taxon>Bacteria</taxon>
        <taxon>Thermotogati</taxon>
        <taxon>Deinococcota</taxon>
        <taxon>Deinococci</taxon>
        <taxon>Deinococcales</taxon>
        <taxon>Deinococcaceae</taxon>
        <taxon>Deinococcus</taxon>
    </lineage>
</organism>
<keyword evidence="1" id="KW-0732">Signal</keyword>
<accession>A0ABM8AFF4</accession>